<dbReference type="InterPro" id="IPR005828">
    <property type="entry name" value="MFS_sugar_transport-like"/>
</dbReference>
<feature type="transmembrane region" description="Helical" evidence="5">
    <location>
        <begin position="460"/>
        <end position="487"/>
    </location>
</feature>
<feature type="domain" description="Major facilitator superfamily (MFS) profile" evidence="6">
    <location>
        <begin position="53"/>
        <end position="492"/>
    </location>
</feature>
<dbReference type="PANTHER" id="PTHR48021:SF1">
    <property type="entry name" value="GH07001P-RELATED"/>
    <property type="match status" value="1"/>
</dbReference>
<feature type="transmembrane region" description="Helical" evidence="5">
    <location>
        <begin position="298"/>
        <end position="318"/>
    </location>
</feature>
<feature type="transmembrane region" description="Helical" evidence="5">
    <location>
        <begin position="125"/>
        <end position="143"/>
    </location>
</feature>
<feature type="transmembrane region" description="Helical" evidence="5">
    <location>
        <begin position="53"/>
        <end position="77"/>
    </location>
</feature>
<keyword evidence="7" id="KW-1185">Reference proteome</keyword>
<keyword evidence="3 5" id="KW-1133">Transmembrane helix</keyword>
<dbReference type="PANTHER" id="PTHR48021">
    <property type="match status" value="1"/>
</dbReference>
<dbReference type="Proteomes" id="UP001652740">
    <property type="component" value="Unplaced"/>
</dbReference>
<accession>A0ABM3MKH7</accession>
<keyword evidence="4 5" id="KW-0472">Membrane</keyword>
<proteinExistence type="predicted"/>
<keyword evidence="2 5" id="KW-0812">Transmembrane</keyword>
<dbReference type="InterPro" id="IPR020846">
    <property type="entry name" value="MFS_dom"/>
</dbReference>
<organism evidence="7 8">
    <name type="scientific">Galleria mellonella</name>
    <name type="common">Greater wax moth</name>
    <dbReference type="NCBI Taxonomy" id="7137"/>
    <lineage>
        <taxon>Eukaryota</taxon>
        <taxon>Metazoa</taxon>
        <taxon>Ecdysozoa</taxon>
        <taxon>Arthropoda</taxon>
        <taxon>Hexapoda</taxon>
        <taxon>Insecta</taxon>
        <taxon>Pterygota</taxon>
        <taxon>Neoptera</taxon>
        <taxon>Endopterygota</taxon>
        <taxon>Lepidoptera</taxon>
        <taxon>Glossata</taxon>
        <taxon>Ditrysia</taxon>
        <taxon>Pyraloidea</taxon>
        <taxon>Pyralidae</taxon>
        <taxon>Galleriinae</taxon>
        <taxon>Galleria</taxon>
    </lineage>
</organism>
<dbReference type="InterPro" id="IPR050549">
    <property type="entry name" value="MFS_Trehalose_Transporter"/>
</dbReference>
<name>A0ABM3MKH7_GALME</name>
<dbReference type="GeneID" id="113516419"/>
<feature type="transmembrane region" description="Helical" evidence="5">
    <location>
        <begin position="401"/>
        <end position="424"/>
    </location>
</feature>
<comment type="subcellular location">
    <subcellularLocation>
        <location evidence="1">Membrane</location>
        <topology evidence="1">Multi-pass membrane protein</topology>
    </subcellularLocation>
</comment>
<sequence>MAKSPEDLNTTLNNLNIAFQQADFKTNKTKIYNVHVPPIPVQTKTTALEVVDVYYLVTTGVSLCMMEHSLVMSFTGILLPQLRKDTYMNVNERMESWIASIGGISLFLGALTTTFIMSRFGRRKVNLLCTIIMVVGWLSIILAPDINTILFGRFTQGIALGISSLSASILIGEYCSPKYRGGFLTKVSLTISIGSLISHTLGSFLSWRSTAAICLGITFIDLILIYISPESPMFLATRGKYNECKKVFHWLRGLKENEELEAMMNAEISRKETAKPPKTKQFANKISDMIVTMKDPQFFKPLFVMLHLDIVNIWSGGMMMDVYANRIYQKLMGNDTDVASTIITVDCVKIVASLCAVFIHTKFKRRSMLILLVSLNVITYFLIAGSCFLMDKGVIFFKNPLIGFLFVNFHAIISAVGAVPLANILAGEILPLRYKAIESMISILFLSVNVTIKMKTLPYLFSYIGLSGAYCFYGLILAYGMIVATVIMPETKGKSLQEIRIEPHIS</sequence>
<dbReference type="PROSITE" id="PS50850">
    <property type="entry name" value="MFS"/>
    <property type="match status" value="1"/>
</dbReference>
<evidence type="ECO:0000256" key="4">
    <source>
        <dbReference type="ARBA" id="ARBA00023136"/>
    </source>
</evidence>
<feature type="transmembrane region" description="Helical" evidence="5">
    <location>
        <begin position="368"/>
        <end position="389"/>
    </location>
</feature>
<evidence type="ECO:0000313" key="7">
    <source>
        <dbReference type="Proteomes" id="UP001652740"/>
    </source>
</evidence>
<feature type="transmembrane region" description="Helical" evidence="5">
    <location>
        <begin position="338"/>
        <end position="359"/>
    </location>
</feature>
<feature type="transmembrane region" description="Helical" evidence="5">
    <location>
        <begin position="97"/>
        <end position="118"/>
    </location>
</feature>
<feature type="transmembrane region" description="Helical" evidence="5">
    <location>
        <begin position="149"/>
        <end position="171"/>
    </location>
</feature>
<reference evidence="8" key="1">
    <citation type="submission" date="2025-08" db="UniProtKB">
        <authorList>
            <consortium name="RefSeq"/>
        </authorList>
    </citation>
    <scope>IDENTIFICATION</scope>
    <source>
        <tissue evidence="8">Whole larvae</tissue>
    </source>
</reference>
<dbReference type="InterPro" id="IPR036259">
    <property type="entry name" value="MFS_trans_sf"/>
</dbReference>
<dbReference type="RefSeq" id="XP_052751863.1">
    <property type="nucleotide sequence ID" value="XM_052895903.1"/>
</dbReference>
<evidence type="ECO:0000256" key="3">
    <source>
        <dbReference type="ARBA" id="ARBA00022989"/>
    </source>
</evidence>
<evidence type="ECO:0000259" key="6">
    <source>
        <dbReference type="PROSITE" id="PS50850"/>
    </source>
</evidence>
<evidence type="ECO:0000313" key="8">
    <source>
        <dbReference type="RefSeq" id="XP_052751863.1"/>
    </source>
</evidence>
<evidence type="ECO:0000256" key="5">
    <source>
        <dbReference type="SAM" id="Phobius"/>
    </source>
</evidence>
<evidence type="ECO:0000256" key="1">
    <source>
        <dbReference type="ARBA" id="ARBA00004141"/>
    </source>
</evidence>
<dbReference type="Pfam" id="PF00083">
    <property type="entry name" value="Sugar_tr"/>
    <property type="match status" value="1"/>
</dbReference>
<dbReference type="Gene3D" id="1.20.1250.20">
    <property type="entry name" value="MFS general substrate transporter like domains"/>
    <property type="match status" value="1"/>
</dbReference>
<gene>
    <name evidence="8" type="primary">LOC113516419</name>
</gene>
<feature type="transmembrane region" description="Helical" evidence="5">
    <location>
        <begin position="207"/>
        <end position="228"/>
    </location>
</feature>
<protein>
    <submittedName>
        <fullName evidence="8">Facilitated trehalose transporter Tret1-like</fullName>
    </submittedName>
</protein>
<dbReference type="SUPFAM" id="SSF103473">
    <property type="entry name" value="MFS general substrate transporter"/>
    <property type="match status" value="1"/>
</dbReference>
<evidence type="ECO:0000256" key="2">
    <source>
        <dbReference type="ARBA" id="ARBA00022692"/>
    </source>
</evidence>
<feature type="transmembrane region" description="Helical" evidence="5">
    <location>
        <begin position="183"/>
        <end position="201"/>
    </location>
</feature>